<keyword evidence="1" id="KW-0472">Membrane</keyword>
<evidence type="ECO:0000313" key="3">
    <source>
        <dbReference type="EMBL" id="MRL38762.1"/>
    </source>
</evidence>
<feature type="transmembrane region" description="Helical" evidence="1">
    <location>
        <begin position="148"/>
        <end position="168"/>
    </location>
</feature>
<dbReference type="EMBL" id="WJWF01000045">
    <property type="protein sequence ID" value="MRL38762.1"/>
    <property type="molecule type" value="Genomic_DNA"/>
</dbReference>
<keyword evidence="2" id="KW-0732">Signal</keyword>
<feature type="signal peptide" evidence="2">
    <location>
        <begin position="1"/>
        <end position="24"/>
    </location>
</feature>
<feature type="transmembrane region" description="Helical" evidence="1">
    <location>
        <begin position="180"/>
        <end position="202"/>
    </location>
</feature>
<dbReference type="InterPro" id="IPR012666">
    <property type="entry name" value="CbtA_put"/>
</dbReference>
<keyword evidence="1" id="KW-1133">Transmembrane helix</keyword>
<keyword evidence="1" id="KW-0812">Transmembrane</keyword>
<name>A0A9J6S6P7_KLEPN</name>
<evidence type="ECO:0000256" key="2">
    <source>
        <dbReference type="SAM" id="SignalP"/>
    </source>
</evidence>
<dbReference type="AlphaFoldDB" id="A0A9J6S6P7"/>
<protein>
    <submittedName>
        <fullName evidence="3">Cobalt transporter</fullName>
    </submittedName>
</protein>
<dbReference type="Pfam" id="PF09490">
    <property type="entry name" value="CbtA"/>
    <property type="match status" value="1"/>
</dbReference>
<feature type="transmembrane region" description="Helical" evidence="1">
    <location>
        <begin position="109"/>
        <end position="128"/>
    </location>
</feature>
<gene>
    <name evidence="3" type="ORF">GJJ18_25585</name>
</gene>
<organism evidence="3">
    <name type="scientific">Klebsiella pneumoniae</name>
    <dbReference type="NCBI Taxonomy" id="573"/>
    <lineage>
        <taxon>Bacteria</taxon>
        <taxon>Pseudomonadati</taxon>
        <taxon>Pseudomonadota</taxon>
        <taxon>Gammaproteobacteria</taxon>
        <taxon>Enterobacterales</taxon>
        <taxon>Enterobacteriaceae</taxon>
        <taxon>Klebsiella/Raoultella group</taxon>
        <taxon>Klebsiella</taxon>
        <taxon>Klebsiella pneumoniae complex</taxon>
    </lineage>
</organism>
<comment type="caution">
    <text evidence="3">The sequence shown here is derived from an EMBL/GenBank/DDBJ whole genome shotgun (WGS) entry which is preliminary data.</text>
</comment>
<reference evidence="3" key="1">
    <citation type="submission" date="2019-10" db="EMBL/GenBank/DDBJ databases">
        <title>Molecular typing, antibiotic resistance determination and virulence profiling for 36 multidrug-resistant clinical Klebsiella pneumoniae isolates using second- and third-generation sequencing.</title>
        <authorList>
            <person name="Shelenkov A."/>
            <person name="Mikhaylova Y."/>
            <person name="Yanushevich Y."/>
            <person name="Samoilov A."/>
            <person name="Petrova L."/>
            <person name="Fomina V."/>
            <person name="Gusarov V."/>
            <person name="Zamyatin M."/>
            <person name="Shagin D."/>
        </authorList>
    </citation>
    <scope>NUCLEOTIDE SEQUENCE [LARGE SCALE GENOMIC DNA]</scope>
    <source>
        <strain evidence="3">CriePir115</strain>
    </source>
</reference>
<feature type="chain" id="PRO_5039902484" evidence="2">
    <location>
        <begin position="25"/>
        <end position="256"/>
    </location>
</feature>
<dbReference type="RefSeq" id="WP_060876801.1">
    <property type="nucleotide sequence ID" value="NZ_JAAFAO010000028.1"/>
</dbReference>
<accession>A0A9J6S6P7</accession>
<feature type="transmembrane region" description="Helical" evidence="1">
    <location>
        <begin position="74"/>
        <end position="97"/>
    </location>
</feature>
<evidence type="ECO:0000256" key="1">
    <source>
        <dbReference type="SAM" id="Phobius"/>
    </source>
</evidence>
<proteinExistence type="predicted"/>
<feature type="transmembrane region" description="Helical" evidence="1">
    <location>
        <begin position="222"/>
        <end position="240"/>
    </location>
</feature>
<sequence length="256" mass="27600">MIGKLLFKGMMAGIVAGVAAFVFAHHFAEPQVDRAIAFEESMAAHEHQAEVGHQHGQSDDGEVDEFSRQTQSGAGLLAGMALMGAALGGGLALVWSFCYQRIGPSNPRALALCLALAGFLTLSLMPGIKYPPNPPAVGNPETIGYRTALYFIMLLASVGIMAASVWCARRLRSRFSGWNAPILAVAFGAALMLAACALMPSVNDVPDRFSADLLWRFRLCSFGINFVLWSVIGVMFGALAENVLQTRRQRLPHEYQ</sequence>